<sequence length="248" mass="27981">MASNADSTIHPTPAHHDTGHQGPHHEHHQPPPPEPHVNRRSSFSISVPTPDFMDAIAGGAHYAGGLPPTSPDPVDHDSAQHVKHRRPETLGPDNPVIQQVYRSVLSDLEEIYCGKVTPDILRRRFRPDAVFEDPLCIAEGWDQYAAQWFALPKVISKSERVSTRIISGTLSPNRVIFEQTQVYTFRLIGLKKTIPSVVIVDLDEDFKITRLEDQWYGKPLPKRWGASFLRKVNAMVTPWIFSVPKRNV</sequence>
<evidence type="ECO:0000256" key="1">
    <source>
        <dbReference type="SAM" id="MobiDB-lite"/>
    </source>
</evidence>
<proteinExistence type="predicted"/>
<evidence type="ECO:0000313" key="3">
    <source>
        <dbReference type="Proteomes" id="UP001497453"/>
    </source>
</evidence>
<dbReference type="PANTHER" id="PTHR34213">
    <property type="entry name" value="NUCLEAR TRANSPORT FACTOR 2 (NTF2) FAMILY PROTEIN"/>
    <property type="match status" value="1"/>
</dbReference>
<dbReference type="SUPFAM" id="SSF54427">
    <property type="entry name" value="NTF2-like"/>
    <property type="match status" value="1"/>
</dbReference>
<keyword evidence="3" id="KW-1185">Reference proteome</keyword>
<gene>
    <name evidence="2" type="ORF">GFSPODELE1_LOCUS4844</name>
</gene>
<evidence type="ECO:0000313" key="2">
    <source>
        <dbReference type="EMBL" id="CAL1704087.1"/>
    </source>
</evidence>
<reference evidence="3" key="1">
    <citation type="submission" date="2024-04" db="EMBL/GenBank/DDBJ databases">
        <authorList>
            <person name="Shaw F."/>
            <person name="Minotto A."/>
        </authorList>
    </citation>
    <scope>NUCLEOTIDE SEQUENCE [LARGE SCALE GENOMIC DNA]</scope>
</reference>
<protein>
    <submittedName>
        <fullName evidence="2">Uncharacterized protein</fullName>
    </submittedName>
</protein>
<dbReference type="InterPro" id="IPR032710">
    <property type="entry name" value="NTF2-like_dom_sf"/>
</dbReference>
<accession>A0ABP1D8A2</accession>
<organism evidence="2 3">
    <name type="scientific">Somion occarium</name>
    <dbReference type="NCBI Taxonomy" id="3059160"/>
    <lineage>
        <taxon>Eukaryota</taxon>
        <taxon>Fungi</taxon>
        <taxon>Dikarya</taxon>
        <taxon>Basidiomycota</taxon>
        <taxon>Agaricomycotina</taxon>
        <taxon>Agaricomycetes</taxon>
        <taxon>Polyporales</taxon>
        <taxon>Cerrenaceae</taxon>
        <taxon>Somion</taxon>
    </lineage>
</organism>
<feature type="compositionally biased region" description="Polar residues" evidence="1">
    <location>
        <begin position="1"/>
        <end position="10"/>
    </location>
</feature>
<name>A0ABP1D8A2_9APHY</name>
<feature type="region of interest" description="Disordered" evidence="1">
    <location>
        <begin position="1"/>
        <end position="94"/>
    </location>
</feature>
<dbReference type="PANTHER" id="PTHR34213:SF2">
    <property type="entry name" value="NUCLEAR TRANSPORT FACTOR 2 (NTF2) FAMILY PROTEIN"/>
    <property type="match status" value="1"/>
</dbReference>
<dbReference type="Proteomes" id="UP001497453">
    <property type="component" value="Chromosome 3"/>
</dbReference>
<dbReference type="EMBL" id="OZ037946">
    <property type="protein sequence ID" value="CAL1704087.1"/>
    <property type="molecule type" value="Genomic_DNA"/>
</dbReference>